<dbReference type="AlphaFoldDB" id="A0AAD9UHW7"/>
<evidence type="ECO:0000313" key="3">
    <source>
        <dbReference type="Proteomes" id="UP001209878"/>
    </source>
</evidence>
<evidence type="ECO:0000313" key="2">
    <source>
        <dbReference type="EMBL" id="KAK2189822.1"/>
    </source>
</evidence>
<dbReference type="Proteomes" id="UP001209878">
    <property type="component" value="Unassembled WGS sequence"/>
</dbReference>
<evidence type="ECO:0000256" key="1">
    <source>
        <dbReference type="SAM" id="MobiDB-lite"/>
    </source>
</evidence>
<accession>A0AAD9UHW7</accession>
<proteinExistence type="predicted"/>
<comment type="caution">
    <text evidence="2">The sequence shown here is derived from an EMBL/GenBank/DDBJ whole genome shotgun (WGS) entry which is preliminary data.</text>
</comment>
<name>A0AAD9UHW7_RIDPI</name>
<dbReference type="EMBL" id="JAODUO010000096">
    <property type="protein sequence ID" value="KAK2189822.1"/>
    <property type="molecule type" value="Genomic_DNA"/>
</dbReference>
<feature type="region of interest" description="Disordered" evidence="1">
    <location>
        <begin position="13"/>
        <end position="40"/>
    </location>
</feature>
<keyword evidence="3" id="KW-1185">Reference proteome</keyword>
<protein>
    <submittedName>
        <fullName evidence="2">Uncharacterized protein</fullName>
    </submittedName>
</protein>
<organism evidence="2 3">
    <name type="scientific">Ridgeia piscesae</name>
    <name type="common">Tubeworm</name>
    <dbReference type="NCBI Taxonomy" id="27915"/>
    <lineage>
        <taxon>Eukaryota</taxon>
        <taxon>Metazoa</taxon>
        <taxon>Spiralia</taxon>
        <taxon>Lophotrochozoa</taxon>
        <taxon>Annelida</taxon>
        <taxon>Polychaeta</taxon>
        <taxon>Sedentaria</taxon>
        <taxon>Canalipalpata</taxon>
        <taxon>Sabellida</taxon>
        <taxon>Siboglinidae</taxon>
        <taxon>Ridgeia</taxon>
    </lineage>
</organism>
<reference evidence="2" key="1">
    <citation type="journal article" date="2023" name="Mol. Biol. Evol.">
        <title>Third-Generation Sequencing Reveals the Adaptive Role of the Epigenome in Three Deep-Sea Polychaetes.</title>
        <authorList>
            <person name="Perez M."/>
            <person name="Aroh O."/>
            <person name="Sun Y."/>
            <person name="Lan Y."/>
            <person name="Juniper S.K."/>
            <person name="Young C.R."/>
            <person name="Angers B."/>
            <person name="Qian P.Y."/>
        </authorList>
    </citation>
    <scope>NUCLEOTIDE SEQUENCE</scope>
    <source>
        <strain evidence="2">R07B-5</strain>
    </source>
</reference>
<sequence>MLAARINLWQRRARPRSAPEVRRRNASNRRRMRPPVPPAARRLPRKQLHRIATAWRCLARTVIDPRMCCRVRTMCRLRKRRATQRVDRGLKIVTTMSTTKTTAFMKRTIPESLTVRSGDLGDITPLHHVTVALYHVTHTTQ</sequence>
<feature type="compositionally biased region" description="Basic residues" evidence="1">
    <location>
        <begin position="24"/>
        <end position="33"/>
    </location>
</feature>
<gene>
    <name evidence="2" type="ORF">NP493_96g11004</name>
</gene>